<accession>A0A1L9PC93</accession>
<dbReference type="RefSeq" id="XP_040664903.1">
    <property type="nucleotide sequence ID" value="XM_040816926.1"/>
</dbReference>
<dbReference type="STRING" id="1036611.A0A1L9PC93"/>
<feature type="compositionally biased region" description="Acidic residues" evidence="1">
    <location>
        <begin position="71"/>
        <end position="80"/>
    </location>
</feature>
<reference evidence="4" key="1">
    <citation type="journal article" date="2017" name="Genome Biol.">
        <title>Comparative genomics reveals high biological diversity and specific adaptations in the industrially and medically important fungal genus Aspergillus.</title>
        <authorList>
            <person name="de Vries R.P."/>
            <person name="Riley R."/>
            <person name="Wiebenga A."/>
            <person name="Aguilar-Osorio G."/>
            <person name="Amillis S."/>
            <person name="Uchima C.A."/>
            <person name="Anderluh G."/>
            <person name="Asadollahi M."/>
            <person name="Askin M."/>
            <person name="Barry K."/>
            <person name="Battaglia E."/>
            <person name="Bayram O."/>
            <person name="Benocci T."/>
            <person name="Braus-Stromeyer S.A."/>
            <person name="Caldana C."/>
            <person name="Canovas D."/>
            <person name="Cerqueira G.C."/>
            <person name="Chen F."/>
            <person name="Chen W."/>
            <person name="Choi C."/>
            <person name="Clum A."/>
            <person name="Dos Santos R.A."/>
            <person name="Damasio A.R."/>
            <person name="Diallinas G."/>
            <person name="Emri T."/>
            <person name="Fekete E."/>
            <person name="Flipphi M."/>
            <person name="Freyberg S."/>
            <person name="Gallo A."/>
            <person name="Gournas C."/>
            <person name="Habgood R."/>
            <person name="Hainaut M."/>
            <person name="Harispe M.L."/>
            <person name="Henrissat B."/>
            <person name="Hilden K.S."/>
            <person name="Hope R."/>
            <person name="Hossain A."/>
            <person name="Karabika E."/>
            <person name="Karaffa L."/>
            <person name="Karanyi Z."/>
            <person name="Krasevec N."/>
            <person name="Kuo A."/>
            <person name="Kusch H."/>
            <person name="LaButti K."/>
            <person name="Lagendijk E.L."/>
            <person name="Lapidus A."/>
            <person name="Levasseur A."/>
            <person name="Lindquist E."/>
            <person name="Lipzen A."/>
            <person name="Logrieco A.F."/>
            <person name="MacCabe A."/>
            <person name="Maekelae M.R."/>
            <person name="Malavazi I."/>
            <person name="Melin P."/>
            <person name="Meyer V."/>
            <person name="Mielnichuk N."/>
            <person name="Miskei M."/>
            <person name="Molnar A.P."/>
            <person name="Mule G."/>
            <person name="Ngan C.Y."/>
            <person name="Orejas M."/>
            <person name="Orosz E."/>
            <person name="Ouedraogo J.P."/>
            <person name="Overkamp K.M."/>
            <person name="Park H.-S."/>
            <person name="Perrone G."/>
            <person name="Piumi F."/>
            <person name="Punt P.J."/>
            <person name="Ram A.F."/>
            <person name="Ramon A."/>
            <person name="Rauscher S."/>
            <person name="Record E."/>
            <person name="Riano-Pachon D.M."/>
            <person name="Robert V."/>
            <person name="Roehrig J."/>
            <person name="Ruller R."/>
            <person name="Salamov A."/>
            <person name="Salih N.S."/>
            <person name="Samson R.A."/>
            <person name="Sandor E."/>
            <person name="Sanguinetti M."/>
            <person name="Schuetze T."/>
            <person name="Sepcic K."/>
            <person name="Shelest E."/>
            <person name="Sherlock G."/>
            <person name="Sophianopoulou V."/>
            <person name="Squina F.M."/>
            <person name="Sun H."/>
            <person name="Susca A."/>
            <person name="Todd R.B."/>
            <person name="Tsang A."/>
            <person name="Unkles S.E."/>
            <person name="van de Wiele N."/>
            <person name="van Rossen-Uffink D."/>
            <person name="Oliveira J.V."/>
            <person name="Vesth T.C."/>
            <person name="Visser J."/>
            <person name="Yu J.-H."/>
            <person name="Zhou M."/>
            <person name="Andersen M.R."/>
            <person name="Archer D.B."/>
            <person name="Baker S.E."/>
            <person name="Benoit I."/>
            <person name="Brakhage A.A."/>
            <person name="Braus G.H."/>
            <person name="Fischer R."/>
            <person name="Frisvad J.C."/>
            <person name="Goldman G.H."/>
            <person name="Houbraken J."/>
            <person name="Oakley B."/>
            <person name="Pocsi I."/>
            <person name="Scazzocchio C."/>
            <person name="Seiboth B."/>
            <person name="vanKuyk P.A."/>
            <person name="Wortman J."/>
            <person name="Dyer P.S."/>
            <person name="Grigoriev I.V."/>
        </authorList>
    </citation>
    <scope>NUCLEOTIDE SEQUENCE [LARGE SCALE GENOMIC DNA]</scope>
    <source>
        <strain evidence="4">CBS 583.65</strain>
    </source>
</reference>
<evidence type="ECO:0000256" key="1">
    <source>
        <dbReference type="SAM" id="MobiDB-lite"/>
    </source>
</evidence>
<gene>
    <name evidence="3" type="ORF">ASPVEDRAFT_80765</name>
</gene>
<dbReference type="Proteomes" id="UP000184073">
    <property type="component" value="Unassembled WGS sequence"/>
</dbReference>
<dbReference type="GeneID" id="63732437"/>
<proteinExistence type="predicted"/>
<dbReference type="Pfam" id="PF22980">
    <property type="entry name" value="Myb_DNA-bind_8"/>
    <property type="match status" value="1"/>
</dbReference>
<evidence type="ECO:0000259" key="2">
    <source>
        <dbReference type="Pfam" id="PF22980"/>
    </source>
</evidence>
<dbReference type="AlphaFoldDB" id="A0A1L9PC93"/>
<feature type="domain" description="Myb-like DNA-binding" evidence="2">
    <location>
        <begin position="9"/>
        <end position="54"/>
    </location>
</feature>
<evidence type="ECO:0000313" key="4">
    <source>
        <dbReference type="Proteomes" id="UP000184073"/>
    </source>
</evidence>
<feature type="compositionally biased region" description="Basic residues" evidence="1">
    <location>
        <begin position="89"/>
        <end position="109"/>
    </location>
</feature>
<dbReference type="EMBL" id="KV878126">
    <property type="protein sequence ID" value="OJI99140.1"/>
    <property type="molecule type" value="Genomic_DNA"/>
</dbReference>
<dbReference type="VEuPathDB" id="FungiDB:ASPVEDRAFT_80765"/>
<organism evidence="3 4">
    <name type="scientific">Aspergillus versicolor CBS 583.65</name>
    <dbReference type="NCBI Taxonomy" id="1036611"/>
    <lineage>
        <taxon>Eukaryota</taxon>
        <taxon>Fungi</taxon>
        <taxon>Dikarya</taxon>
        <taxon>Ascomycota</taxon>
        <taxon>Pezizomycotina</taxon>
        <taxon>Eurotiomycetes</taxon>
        <taxon>Eurotiomycetidae</taxon>
        <taxon>Eurotiales</taxon>
        <taxon>Aspergillaceae</taxon>
        <taxon>Aspergillus</taxon>
        <taxon>Aspergillus subgen. Nidulantes</taxon>
    </lineage>
</organism>
<protein>
    <recommendedName>
        <fullName evidence="2">Myb-like DNA-binding domain-containing protein</fullName>
    </recommendedName>
</protein>
<evidence type="ECO:0000313" key="3">
    <source>
        <dbReference type="EMBL" id="OJI99140.1"/>
    </source>
</evidence>
<sequence length="137" mass="14354">MPAASLPDPGLMFLYLCLVNSDMTKINYEAVGAAAGLKVPAARMRYSRLKKQIESGLVDGKLNLSAGAGSDEQEDGDEVMAEPMTPSPSKKRKVAPKAGSARKKVKAKGKGAQLGDADEENEDGGVGIVNDEEMGDT</sequence>
<dbReference type="OrthoDB" id="3944408at2759"/>
<name>A0A1L9PC93_ASPVE</name>
<keyword evidence="4" id="KW-1185">Reference proteome</keyword>
<feature type="region of interest" description="Disordered" evidence="1">
    <location>
        <begin position="62"/>
        <end position="137"/>
    </location>
</feature>
<dbReference type="InterPro" id="IPR054505">
    <property type="entry name" value="Myb_DNA-bind_8"/>
</dbReference>